<evidence type="ECO:0000313" key="1">
    <source>
        <dbReference type="EMBL" id="TMI75290.1"/>
    </source>
</evidence>
<protein>
    <submittedName>
        <fullName evidence="1">Bacillithiol biosynthesis deacetylase BshB1</fullName>
    </submittedName>
</protein>
<dbReference type="GO" id="GO:0071793">
    <property type="term" value="P:bacillithiol biosynthetic process"/>
    <property type="evidence" value="ECO:0007669"/>
    <property type="project" value="InterPro"/>
</dbReference>
<sequence length="226" mass="25735">MMKILAIGPHPDDVEIGMGGMILALRTRGHDVTICDLTNGEPTPIGTPERRAREAAEAARILGVPRITLEMPNRYLTDSVENRMRVAEVIRRVRPEILFIPYWVDAHPDHVAAAALAEASRFYAKLTKTTIPGEPFLPPRVLHFLTTHYRLMPEVAFIFDISDHLDRKIDAIRAYTSQFGPERGNEQFFDQLRTWNRYYGDLIGRKYGEPFACREEIGLSGLDQFV</sequence>
<dbReference type="InterPro" id="IPR003737">
    <property type="entry name" value="GlcNAc_PI_deacetylase-related"/>
</dbReference>
<dbReference type="NCBIfam" id="TIGR04001">
    <property type="entry name" value="thiol_BshB1"/>
    <property type="match status" value="1"/>
</dbReference>
<dbReference type="InterPro" id="IPR023842">
    <property type="entry name" value="Bacillithiol_biosynth_BshB1"/>
</dbReference>
<comment type="caution">
    <text evidence="1">The sequence shown here is derived from an EMBL/GenBank/DDBJ whole genome shotgun (WGS) entry which is preliminary data.</text>
</comment>
<proteinExistence type="predicted"/>
<dbReference type="GO" id="GO:0019213">
    <property type="term" value="F:deacetylase activity"/>
    <property type="evidence" value="ECO:0007669"/>
    <property type="project" value="InterPro"/>
</dbReference>
<dbReference type="SUPFAM" id="SSF102588">
    <property type="entry name" value="LmbE-like"/>
    <property type="match status" value="1"/>
</dbReference>
<dbReference type="InterPro" id="IPR024078">
    <property type="entry name" value="LmbE-like_dom_sf"/>
</dbReference>
<organism evidence="1 2">
    <name type="scientific">Candidatus Segetimicrobium genomatis</name>
    <dbReference type="NCBI Taxonomy" id="2569760"/>
    <lineage>
        <taxon>Bacteria</taxon>
        <taxon>Bacillati</taxon>
        <taxon>Candidatus Sysuimicrobiota</taxon>
        <taxon>Candidatus Sysuimicrobiia</taxon>
        <taxon>Candidatus Sysuimicrobiales</taxon>
        <taxon>Candidatus Segetimicrobiaceae</taxon>
        <taxon>Candidatus Segetimicrobium</taxon>
    </lineage>
</organism>
<dbReference type="AlphaFoldDB" id="A0A537IVI0"/>
<dbReference type="Proteomes" id="UP000318834">
    <property type="component" value="Unassembled WGS sequence"/>
</dbReference>
<dbReference type="PANTHER" id="PTHR12993:SF30">
    <property type="entry name" value="N-ACETYL-ALPHA-D-GLUCOSAMINYL L-MALATE DEACETYLASE 1"/>
    <property type="match status" value="1"/>
</dbReference>
<reference evidence="1 2" key="1">
    <citation type="journal article" date="2019" name="Nat. Microbiol.">
        <title>Mediterranean grassland soil C-N compound turnover is dependent on rainfall and depth, and is mediated by genomically divergent microorganisms.</title>
        <authorList>
            <person name="Diamond S."/>
            <person name="Andeer P.F."/>
            <person name="Li Z."/>
            <person name="Crits-Christoph A."/>
            <person name="Burstein D."/>
            <person name="Anantharaman K."/>
            <person name="Lane K.R."/>
            <person name="Thomas B.C."/>
            <person name="Pan C."/>
            <person name="Northen T.R."/>
            <person name="Banfield J.F."/>
        </authorList>
    </citation>
    <scope>NUCLEOTIDE SEQUENCE [LARGE SCALE GENOMIC DNA]</scope>
    <source>
        <strain evidence="1">NP_8</strain>
    </source>
</reference>
<dbReference type="GO" id="GO:0016811">
    <property type="term" value="F:hydrolase activity, acting on carbon-nitrogen (but not peptide) bonds, in linear amides"/>
    <property type="evidence" value="ECO:0007669"/>
    <property type="project" value="TreeGrafter"/>
</dbReference>
<dbReference type="EMBL" id="VBAP01000044">
    <property type="protein sequence ID" value="TMI75290.1"/>
    <property type="molecule type" value="Genomic_DNA"/>
</dbReference>
<dbReference type="Gene3D" id="3.40.50.10320">
    <property type="entry name" value="LmbE-like"/>
    <property type="match status" value="1"/>
</dbReference>
<gene>
    <name evidence="1" type="primary">bshB1</name>
    <name evidence="1" type="ORF">E6H05_06610</name>
</gene>
<dbReference type="PANTHER" id="PTHR12993">
    <property type="entry name" value="N-ACETYLGLUCOSAMINYL-PHOSPHATIDYLINOSITOL DE-N-ACETYLASE-RELATED"/>
    <property type="match status" value="1"/>
</dbReference>
<dbReference type="Pfam" id="PF02585">
    <property type="entry name" value="PIG-L"/>
    <property type="match status" value="1"/>
</dbReference>
<name>A0A537IVI0_9BACT</name>
<accession>A0A537IVI0</accession>
<evidence type="ECO:0000313" key="2">
    <source>
        <dbReference type="Proteomes" id="UP000318834"/>
    </source>
</evidence>